<feature type="region of interest" description="Disordered" evidence="1">
    <location>
        <begin position="143"/>
        <end position="193"/>
    </location>
</feature>
<gene>
    <name evidence="3" type="ORF">GHT06_014975</name>
</gene>
<dbReference type="Pfam" id="PF00583">
    <property type="entry name" value="Acetyltransf_1"/>
    <property type="match status" value="1"/>
</dbReference>
<evidence type="ECO:0000313" key="4">
    <source>
        <dbReference type="Proteomes" id="UP000820818"/>
    </source>
</evidence>
<keyword evidence="4" id="KW-1185">Reference proteome</keyword>
<dbReference type="InterPro" id="IPR000182">
    <property type="entry name" value="GNAT_dom"/>
</dbReference>
<comment type="caution">
    <text evidence="3">The sequence shown here is derived from an EMBL/GenBank/DDBJ whole genome shotgun (WGS) entry which is preliminary data.</text>
</comment>
<organism evidence="3 4">
    <name type="scientific">Daphnia sinensis</name>
    <dbReference type="NCBI Taxonomy" id="1820382"/>
    <lineage>
        <taxon>Eukaryota</taxon>
        <taxon>Metazoa</taxon>
        <taxon>Ecdysozoa</taxon>
        <taxon>Arthropoda</taxon>
        <taxon>Crustacea</taxon>
        <taxon>Branchiopoda</taxon>
        <taxon>Diplostraca</taxon>
        <taxon>Cladocera</taxon>
        <taxon>Anomopoda</taxon>
        <taxon>Daphniidae</taxon>
        <taxon>Daphnia</taxon>
        <taxon>Daphnia similis group</taxon>
    </lineage>
</organism>
<dbReference type="GO" id="GO:0005737">
    <property type="term" value="C:cytoplasm"/>
    <property type="evidence" value="ECO:0007669"/>
    <property type="project" value="TreeGrafter"/>
</dbReference>
<reference evidence="3 4" key="1">
    <citation type="submission" date="2022-05" db="EMBL/GenBank/DDBJ databases">
        <title>A multi-omics perspective on studying reproductive biology in Daphnia sinensis.</title>
        <authorList>
            <person name="Jia J."/>
        </authorList>
    </citation>
    <scope>NUCLEOTIDE SEQUENCE [LARGE SCALE GENOMIC DNA]</scope>
    <source>
        <strain evidence="3 4">WSL</strain>
    </source>
</reference>
<dbReference type="CDD" id="cd04301">
    <property type="entry name" value="NAT_SF"/>
    <property type="match status" value="1"/>
</dbReference>
<dbReference type="GO" id="GO:0008080">
    <property type="term" value="F:N-acetyltransferase activity"/>
    <property type="evidence" value="ECO:0007669"/>
    <property type="project" value="InterPro"/>
</dbReference>
<evidence type="ECO:0000259" key="2">
    <source>
        <dbReference type="PROSITE" id="PS51186"/>
    </source>
</evidence>
<feature type="domain" description="N-acetyltransferase" evidence="2">
    <location>
        <begin position="6"/>
        <end position="161"/>
    </location>
</feature>
<sequence>MENHNIVIVALHDKPDAIEDCIKLLNDEWPRSKTARMRSIESSNPNLPISLIMVSNTTTGNSDVIGHAKIARLPFDTGSCMIESVLIHPANRGKGFGKLLMEECEKLAAKLGFSTAVLSTHDKQQFYQKLGYEFCQPVSQYGAGPSPSKPSLSQVKENKIPTKSDKSISHEEKELRTSVTVPQPPPLPKSNNAFRIAKVYMKKSLNQ</sequence>
<dbReference type="PROSITE" id="PS51186">
    <property type="entry name" value="GNAT"/>
    <property type="match status" value="1"/>
</dbReference>
<dbReference type="Proteomes" id="UP000820818">
    <property type="component" value="Linkage Group LG5"/>
</dbReference>
<dbReference type="SUPFAM" id="SSF55729">
    <property type="entry name" value="Acyl-CoA N-acyltransferases (Nat)"/>
    <property type="match status" value="1"/>
</dbReference>
<dbReference type="PANTHER" id="PTHR13538:SF4">
    <property type="entry name" value="N-ALPHA-ACETYLTRANSFERASE 80"/>
    <property type="match status" value="1"/>
</dbReference>
<dbReference type="EMBL" id="WJBH02000005">
    <property type="protein sequence ID" value="KAI9558222.1"/>
    <property type="molecule type" value="Genomic_DNA"/>
</dbReference>
<feature type="compositionally biased region" description="Basic and acidic residues" evidence="1">
    <location>
        <begin position="156"/>
        <end position="176"/>
    </location>
</feature>
<proteinExistence type="predicted"/>
<dbReference type="Gene3D" id="3.40.630.30">
    <property type="match status" value="1"/>
</dbReference>
<dbReference type="GO" id="GO:1905502">
    <property type="term" value="F:acetyl-CoA binding"/>
    <property type="evidence" value="ECO:0007669"/>
    <property type="project" value="TreeGrafter"/>
</dbReference>
<dbReference type="PANTHER" id="PTHR13538">
    <property type="entry name" value="N-ACETYLTRANSFERASE 6"/>
    <property type="match status" value="1"/>
</dbReference>
<dbReference type="InterPro" id="IPR039840">
    <property type="entry name" value="NAA80"/>
</dbReference>
<evidence type="ECO:0000313" key="3">
    <source>
        <dbReference type="EMBL" id="KAI9558222.1"/>
    </source>
</evidence>
<evidence type="ECO:0000256" key="1">
    <source>
        <dbReference type="SAM" id="MobiDB-lite"/>
    </source>
</evidence>
<accession>A0AAD5KQL2</accession>
<dbReference type="InterPro" id="IPR016181">
    <property type="entry name" value="Acyl_CoA_acyltransferase"/>
</dbReference>
<protein>
    <recommendedName>
        <fullName evidence="2">N-acetyltransferase domain-containing protein</fullName>
    </recommendedName>
</protein>
<dbReference type="AlphaFoldDB" id="A0AAD5KQL2"/>
<name>A0AAD5KQL2_9CRUS</name>